<gene>
    <name evidence="3" type="ORF">AAE3_LOCUS5778</name>
</gene>
<protein>
    <recommendedName>
        <fullName evidence="5">Secreted protein</fullName>
    </recommendedName>
</protein>
<sequence length="204" mass="22751">MTLRRVTLLGALLVLYIRQPGSLLKHLKESDEQPANPRGRLFTQEALDPPAAEVEGRSISSREESPSVVAFSEPPTSWRQVTDVNGRRRWVSTASDGDGRNLPSGCSRPPPLSSGAYRSSSIISYPAKHGCRSFENVSVLLRGRTGVRRAADIAPGSHHRSQNAVPEYSSRLHHLFLLLGARDLRWKANRNIMWCLGRRHTRPE</sequence>
<feature type="region of interest" description="Disordered" evidence="1">
    <location>
        <begin position="56"/>
        <end position="75"/>
    </location>
</feature>
<keyword evidence="4" id="KW-1185">Reference proteome</keyword>
<feature type="region of interest" description="Disordered" evidence="1">
    <location>
        <begin position="92"/>
        <end position="113"/>
    </location>
</feature>
<evidence type="ECO:0000256" key="1">
    <source>
        <dbReference type="SAM" id="MobiDB-lite"/>
    </source>
</evidence>
<dbReference type="AlphaFoldDB" id="A0A8S0VRI5"/>
<dbReference type="Proteomes" id="UP000467700">
    <property type="component" value="Unassembled WGS sequence"/>
</dbReference>
<evidence type="ECO:0000313" key="4">
    <source>
        <dbReference type="Proteomes" id="UP000467700"/>
    </source>
</evidence>
<comment type="caution">
    <text evidence="3">The sequence shown here is derived from an EMBL/GenBank/DDBJ whole genome shotgun (WGS) entry which is preliminary data.</text>
</comment>
<name>A0A8S0VRI5_CYCAE</name>
<dbReference type="EMBL" id="CACVBS010000040">
    <property type="protein sequence ID" value="CAA7263595.1"/>
    <property type="molecule type" value="Genomic_DNA"/>
</dbReference>
<reference evidence="3 4" key="1">
    <citation type="submission" date="2020-01" db="EMBL/GenBank/DDBJ databases">
        <authorList>
            <person name="Gupta K D."/>
        </authorList>
    </citation>
    <scope>NUCLEOTIDE SEQUENCE [LARGE SCALE GENOMIC DNA]</scope>
</reference>
<feature type="signal peptide" evidence="2">
    <location>
        <begin position="1"/>
        <end position="23"/>
    </location>
</feature>
<evidence type="ECO:0000313" key="3">
    <source>
        <dbReference type="EMBL" id="CAA7263595.1"/>
    </source>
</evidence>
<evidence type="ECO:0008006" key="5">
    <source>
        <dbReference type="Google" id="ProtNLM"/>
    </source>
</evidence>
<keyword evidence="2" id="KW-0732">Signal</keyword>
<feature type="compositionally biased region" description="Basic and acidic residues" evidence="1">
    <location>
        <begin position="56"/>
        <end position="65"/>
    </location>
</feature>
<evidence type="ECO:0000256" key="2">
    <source>
        <dbReference type="SAM" id="SignalP"/>
    </source>
</evidence>
<feature type="chain" id="PRO_5035839935" description="Secreted protein" evidence="2">
    <location>
        <begin position="24"/>
        <end position="204"/>
    </location>
</feature>
<accession>A0A8S0VRI5</accession>
<proteinExistence type="predicted"/>
<organism evidence="3 4">
    <name type="scientific">Cyclocybe aegerita</name>
    <name type="common">Black poplar mushroom</name>
    <name type="synonym">Agrocybe aegerita</name>
    <dbReference type="NCBI Taxonomy" id="1973307"/>
    <lineage>
        <taxon>Eukaryota</taxon>
        <taxon>Fungi</taxon>
        <taxon>Dikarya</taxon>
        <taxon>Basidiomycota</taxon>
        <taxon>Agaricomycotina</taxon>
        <taxon>Agaricomycetes</taxon>
        <taxon>Agaricomycetidae</taxon>
        <taxon>Agaricales</taxon>
        <taxon>Agaricineae</taxon>
        <taxon>Bolbitiaceae</taxon>
        <taxon>Cyclocybe</taxon>
    </lineage>
</organism>